<accession>A0ABP8V9E5</accession>
<evidence type="ECO:0008006" key="3">
    <source>
        <dbReference type="Google" id="ProtNLM"/>
    </source>
</evidence>
<keyword evidence="2" id="KW-1185">Reference proteome</keyword>
<evidence type="ECO:0000313" key="1">
    <source>
        <dbReference type="EMBL" id="GAA4652527.1"/>
    </source>
</evidence>
<gene>
    <name evidence="1" type="ORF">GCM10023116_48110</name>
</gene>
<organism evidence="1 2">
    <name type="scientific">Kistimonas scapharcae</name>
    <dbReference type="NCBI Taxonomy" id="1036133"/>
    <lineage>
        <taxon>Bacteria</taxon>
        <taxon>Pseudomonadati</taxon>
        <taxon>Pseudomonadota</taxon>
        <taxon>Gammaproteobacteria</taxon>
        <taxon>Oceanospirillales</taxon>
        <taxon>Endozoicomonadaceae</taxon>
        <taxon>Kistimonas</taxon>
    </lineage>
</organism>
<sequence length="69" mass="7742">MKGEGEYYLGNYQNASASFEKSLEVTLNDPAIWAGENGKRFISETSAFMHHCRKKLNLKSKGEEKGARS</sequence>
<name>A0ABP8V9E5_9GAMM</name>
<evidence type="ECO:0000313" key="2">
    <source>
        <dbReference type="Proteomes" id="UP001500604"/>
    </source>
</evidence>
<protein>
    <recommendedName>
        <fullName evidence="3">Tetratricopeptide repeat protein</fullName>
    </recommendedName>
</protein>
<reference evidence="2" key="1">
    <citation type="journal article" date="2019" name="Int. J. Syst. Evol. Microbiol.">
        <title>The Global Catalogue of Microorganisms (GCM) 10K type strain sequencing project: providing services to taxonomists for standard genome sequencing and annotation.</title>
        <authorList>
            <consortium name="The Broad Institute Genomics Platform"/>
            <consortium name="The Broad Institute Genome Sequencing Center for Infectious Disease"/>
            <person name="Wu L."/>
            <person name="Ma J."/>
        </authorList>
    </citation>
    <scope>NUCLEOTIDE SEQUENCE [LARGE SCALE GENOMIC DNA]</scope>
    <source>
        <strain evidence="2">JCM 17805</strain>
    </source>
</reference>
<proteinExistence type="predicted"/>
<dbReference type="Proteomes" id="UP001500604">
    <property type="component" value="Unassembled WGS sequence"/>
</dbReference>
<dbReference type="EMBL" id="BAABFL010000477">
    <property type="protein sequence ID" value="GAA4652527.1"/>
    <property type="molecule type" value="Genomic_DNA"/>
</dbReference>
<comment type="caution">
    <text evidence="1">The sequence shown here is derived from an EMBL/GenBank/DDBJ whole genome shotgun (WGS) entry which is preliminary data.</text>
</comment>